<dbReference type="OrthoDB" id="10618535at2759"/>
<evidence type="ECO:0000256" key="1">
    <source>
        <dbReference type="SAM" id="MobiDB-lite"/>
    </source>
</evidence>
<feature type="region of interest" description="Disordered" evidence="1">
    <location>
        <begin position="45"/>
        <end position="82"/>
    </location>
</feature>
<protein>
    <submittedName>
        <fullName evidence="2">Uncharacterized protein</fullName>
    </submittedName>
</protein>
<dbReference type="AlphaFoldDB" id="A0A9Q1F3U8"/>
<proteinExistence type="predicted"/>
<feature type="compositionally biased region" description="Polar residues" evidence="1">
    <location>
        <begin position="47"/>
        <end position="80"/>
    </location>
</feature>
<name>A0A9Q1F3U8_SYNKA</name>
<evidence type="ECO:0000313" key="2">
    <source>
        <dbReference type="EMBL" id="KAJ8350396.1"/>
    </source>
</evidence>
<accession>A0A9Q1F3U8</accession>
<dbReference type="EMBL" id="JAINUF010000009">
    <property type="protein sequence ID" value="KAJ8350396.1"/>
    <property type="molecule type" value="Genomic_DNA"/>
</dbReference>
<organism evidence="2 3">
    <name type="scientific">Synaphobranchus kaupii</name>
    <name type="common">Kaup's arrowtooth eel</name>
    <dbReference type="NCBI Taxonomy" id="118154"/>
    <lineage>
        <taxon>Eukaryota</taxon>
        <taxon>Metazoa</taxon>
        <taxon>Chordata</taxon>
        <taxon>Craniata</taxon>
        <taxon>Vertebrata</taxon>
        <taxon>Euteleostomi</taxon>
        <taxon>Actinopterygii</taxon>
        <taxon>Neopterygii</taxon>
        <taxon>Teleostei</taxon>
        <taxon>Anguilliformes</taxon>
        <taxon>Synaphobranchidae</taxon>
        <taxon>Synaphobranchus</taxon>
    </lineage>
</organism>
<evidence type="ECO:0000313" key="3">
    <source>
        <dbReference type="Proteomes" id="UP001152622"/>
    </source>
</evidence>
<dbReference type="Proteomes" id="UP001152622">
    <property type="component" value="Chromosome 9"/>
</dbReference>
<reference evidence="2" key="1">
    <citation type="journal article" date="2023" name="Science">
        <title>Genome structures resolve the early diversification of teleost fishes.</title>
        <authorList>
            <person name="Parey E."/>
            <person name="Louis A."/>
            <person name="Montfort J."/>
            <person name="Bouchez O."/>
            <person name="Roques C."/>
            <person name="Iampietro C."/>
            <person name="Lluch J."/>
            <person name="Castinel A."/>
            <person name="Donnadieu C."/>
            <person name="Desvignes T."/>
            <person name="Floi Bucao C."/>
            <person name="Jouanno E."/>
            <person name="Wen M."/>
            <person name="Mejri S."/>
            <person name="Dirks R."/>
            <person name="Jansen H."/>
            <person name="Henkel C."/>
            <person name="Chen W.J."/>
            <person name="Zahm M."/>
            <person name="Cabau C."/>
            <person name="Klopp C."/>
            <person name="Thompson A.W."/>
            <person name="Robinson-Rechavi M."/>
            <person name="Braasch I."/>
            <person name="Lecointre G."/>
            <person name="Bobe J."/>
            <person name="Postlethwait J.H."/>
            <person name="Berthelot C."/>
            <person name="Roest Crollius H."/>
            <person name="Guiguen Y."/>
        </authorList>
    </citation>
    <scope>NUCLEOTIDE SEQUENCE</scope>
    <source>
        <strain evidence="2">WJC10195</strain>
    </source>
</reference>
<sequence>MAVSGGTGHSWGLTLSVCPAMAITRGKCPEPQSCSQRRGSQHACHFTSPTSLAETQQPSPRTTGRHTQTGVSGPSPNGTFSLPRLLRNVPAPHLASPAPCSLLLTTFSTSSEADGEPEKMEAFPVGTSCAFLFLCVSCGAESRAVHHRL</sequence>
<keyword evidence="3" id="KW-1185">Reference proteome</keyword>
<comment type="caution">
    <text evidence="2">The sequence shown here is derived from an EMBL/GenBank/DDBJ whole genome shotgun (WGS) entry which is preliminary data.</text>
</comment>
<gene>
    <name evidence="2" type="ORF">SKAU_G00255260</name>
</gene>